<evidence type="ECO:0000313" key="1">
    <source>
        <dbReference type="EMBL" id="PKA54097.1"/>
    </source>
</evidence>
<evidence type="ECO:0000313" key="2">
    <source>
        <dbReference type="Proteomes" id="UP000236161"/>
    </source>
</evidence>
<protein>
    <submittedName>
        <fullName evidence="1">Uncharacterized protein</fullName>
    </submittedName>
</protein>
<sequence length="79" mass="8656">MEGLRHKNKQRGATTSILLSDSTELKLHNIKLIASHSTGYHISKPFRIAFEVIILSGLSKIAKPNIISVDCPISSLSND</sequence>
<dbReference type="Proteomes" id="UP000236161">
    <property type="component" value="Unassembled WGS sequence"/>
</dbReference>
<dbReference type="AlphaFoldDB" id="A0A2I0AEX1"/>
<dbReference type="EMBL" id="KZ451984">
    <property type="protein sequence ID" value="PKA54097.1"/>
    <property type="molecule type" value="Genomic_DNA"/>
</dbReference>
<proteinExistence type="predicted"/>
<reference evidence="1 2" key="1">
    <citation type="journal article" date="2017" name="Nature">
        <title>The Apostasia genome and the evolution of orchids.</title>
        <authorList>
            <person name="Zhang G.Q."/>
            <person name="Liu K.W."/>
            <person name="Li Z."/>
            <person name="Lohaus R."/>
            <person name="Hsiao Y.Y."/>
            <person name="Niu S.C."/>
            <person name="Wang J.Y."/>
            <person name="Lin Y.C."/>
            <person name="Xu Q."/>
            <person name="Chen L.J."/>
            <person name="Yoshida K."/>
            <person name="Fujiwara S."/>
            <person name="Wang Z.W."/>
            <person name="Zhang Y.Q."/>
            <person name="Mitsuda N."/>
            <person name="Wang M."/>
            <person name="Liu G.H."/>
            <person name="Pecoraro L."/>
            <person name="Huang H.X."/>
            <person name="Xiao X.J."/>
            <person name="Lin M."/>
            <person name="Wu X.Y."/>
            <person name="Wu W.L."/>
            <person name="Chen Y.Y."/>
            <person name="Chang S.B."/>
            <person name="Sakamoto S."/>
            <person name="Ohme-Takagi M."/>
            <person name="Yagi M."/>
            <person name="Zeng S.J."/>
            <person name="Shen C.Y."/>
            <person name="Yeh C.M."/>
            <person name="Luo Y.B."/>
            <person name="Tsai W.C."/>
            <person name="Van de Peer Y."/>
            <person name="Liu Z.J."/>
        </authorList>
    </citation>
    <scope>NUCLEOTIDE SEQUENCE [LARGE SCALE GENOMIC DNA]</scope>
    <source>
        <strain evidence="2">cv. Shenzhen</strain>
        <tissue evidence="1">Stem</tissue>
    </source>
</reference>
<accession>A0A2I0AEX1</accession>
<name>A0A2I0AEX1_9ASPA</name>
<keyword evidence="2" id="KW-1185">Reference proteome</keyword>
<organism evidence="1 2">
    <name type="scientific">Apostasia shenzhenica</name>
    <dbReference type="NCBI Taxonomy" id="1088818"/>
    <lineage>
        <taxon>Eukaryota</taxon>
        <taxon>Viridiplantae</taxon>
        <taxon>Streptophyta</taxon>
        <taxon>Embryophyta</taxon>
        <taxon>Tracheophyta</taxon>
        <taxon>Spermatophyta</taxon>
        <taxon>Magnoliopsida</taxon>
        <taxon>Liliopsida</taxon>
        <taxon>Asparagales</taxon>
        <taxon>Orchidaceae</taxon>
        <taxon>Apostasioideae</taxon>
        <taxon>Apostasia</taxon>
    </lineage>
</organism>
<gene>
    <name evidence="1" type="ORF">AXF42_Ash018107</name>
</gene>